<sequence length="366" mass="41381">MDIDLVSPDTFLFGPPHDAFARLRLEAPVFLHRREDLPPFWVVTRHPDVVRVSRDGETFSSVPNGALLNEIPYGPRNEPSPTMLNLDPPSHTRLRRLAAPILALSERRVRALCTRTLDRAFELDDCDFAKDVAAEFCMSVLAELLGFPDQKDRRHVQWIARELSDPLESPMNATMELFRFARDIRGETGLTTREFELLVLVLITAGHLATQHLLAGAMLALIEHPRQWRLLRDNPAIMATGADEMLRWVSPLMQFQRTATKDTDIAGQPISKGDRVAMYYIAANRDEAVFDEPMSFDLTRSPNPHVAFGAGGPHSCLSDHLARLQIRVLFDELSRRTRQVELADTPDYLGSTFLNGISAMPVRFRH</sequence>
<comment type="similarity">
    <text evidence="1">Belongs to the cytochrome P450 family.</text>
</comment>
<dbReference type="PANTHER" id="PTHR46696:SF4">
    <property type="entry name" value="BIOTIN BIOSYNTHESIS CYTOCHROME P450"/>
    <property type="match status" value="1"/>
</dbReference>
<dbReference type="Gene3D" id="1.10.630.10">
    <property type="entry name" value="Cytochrome P450"/>
    <property type="match status" value="1"/>
</dbReference>
<dbReference type="InterPro" id="IPR001128">
    <property type="entry name" value="Cyt_P450"/>
</dbReference>
<dbReference type="EMBL" id="JAGINW010000001">
    <property type="protein sequence ID" value="MBP2326810.1"/>
    <property type="molecule type" value="Genomic_DNA"/>
</dbReference>
<accession>A0ABS4TS87</accession>
<proteinExistence type="inferred from homology"/>
<keyword evidence="3" id="KW-1185">Reference proteome</keyword>
<dbReference type="PANTHER" id="PTHR46696">
    <property type="entry name" value="P450, PUTATIVE (EUROFUNG)-RELATED"/>
    <property type="match status" value="1"/>
</dbReference>
<protein>
    <submittedName>
        <fullName evidence="2">Cholest-4-en-3-one 26-monooxygenase</fullName>
        <ecNumber evidence="2">1.14.15.29</ecNumber>
    </submittedName>
</protein>
<organism evidence="2 3">
    <name type="scientific">Kibdelosporangium banguiense</name>
    <dbReference type="NCBI Taxonomy" id="1365924"/>
    <lineage>
        <taxon>Bacteria</taxon>
        <taxon>Bacillati</taxon>
        <taxon>Actinomycetota</taxon>
        <taxon>Actinomycetes</taxon>
        <taxon>Pseudonocardiales</taxon>
        <taxon>Pseudonocardiaceae</taxon>
        <taxon>Kibdelosporangium</taxon>
    </lineage>
</organism>
<dbReference type="EC" id="1.14.15.29" evidence="2"/>
<dbReference type="Pfam" id="PF00067">
    <property type="entry name" value="p450"/>
    <property type="match status" value="1"/>
</dbReference>
<evidence type="ECO:0000313" key="2">
    <source>
        <dbReference type="EMBL" id="MBP2326810.1"/>
    </source>
</evidence>
<evidence type="ECO:0000313" key="3">
    <source>
        <dbReference type="Proteomes" id="UP001519332"/>
    </source>
</evidence>
<comment type="caution">
    <text evidence="2">The sequence shown here is derived from an EMBL/GenBank/DDBJ whole genome shotgun (WGS) entry which is preliminary data.</text>
</comment>
<dbReference type="Proteomes" id="UP001519332">
    <property type="component" value="Unassembled WGS sequence"/>
</dbReference>
<gene>
    <name evidence="2" type="ORF">JOF56_007195</name>
</gene>
<reference evidence="2 3" key="1">
    <citation type="submission" date="2021-03" db="EMBL/GenBank/DDBJ databases">
        <title>Sequencing the genomes of 1000 actinobacteria strains.</title>
        <authorList>
            <person name="Klenk H.-P."/>
        </authorList>
    </citation>
    <scope>NUCLEOTIDE SEQUENCE [LARGE SCALE GENOMIC DNA]</scope>
    <source>
        <strain evidence="2 3">DSM 46670</strain>
    </source>
</reference>
<dbReference type="PRINTS" id="PR00359">
    <property type="entry name" value="BP450"/>
</dbReference>
<evidence type="ECO:0000256" key="1">
    <source>
        <dbReference type="ARBA" id="ARBA00010617"/>
    </source>
</evidence>
<dbReference type="InterPro" id="IPR002397">
    <property type="entry name" value="Cyt_P450_B"/>
</dbReference>
<dbReference type="InterPro" id="IPR036396">
    <property type="entry name" value="Cyt_P450_sf"/>
</dbReference>
<dbReference type="RefSeq" id="WP_209643837.1">
    <property type="nucleotide sequence ID" value="NZ_JAGINW010000001.1"/>
</dbReference>
<dbReference type="GO" id="GO:0036199">
    <property type="term" value="F:cholest-4-en-3-one 26-monooxygenase activity"/>
    <property type="evidence" value="ECO:0007669"/>
    <property type="project" value="UniProtKB-EC"/>
</dbReference>
<name>A0ABS4TS87_9PSEU</name>
<keyword evidence="2" id="KW-0560">Oxidoreductase</keyword>
<dbReference type="SUPFAM" id="SSF48264">
    <property type="entry name" value="Cytochrome P450"/>
    <property type="match status" value="1"/>
</dbReference>